<feature type="domain" description="NB-ARC" evidence="5">
    <location>
        <begin position="113"/>
        <end position="274"/>
    </location>
</feature>
<sequence length="300" mass="34896">MAYAAHHYLILDEKQKIESLVEKVSSLQDFLENTSQKITKHLERKIRDSSHILEDIIESHITDRILSESASHEDGSLEKIAIRFNVIENWIFGSLKPASNRPSTLVSVDDFMDIKARLIRESSELEIVSVVGMGGIGKTTLAKQVYHDSFIVHHFDTRGWATVSHDYNVQEILLSLLNSMGGNMHEMTRKLLRKQLYKSLKHERYLIVLDDVWDTKLWDDVKQLFPNDENGSRIMMTTRLENVANYANSCPPLHRMRFLSDRSWILFCEKVFGNYCCPLNLKELGRRLFNIVKDFHLQLY</sequence>
<dbReference type="Gene3D" id="3.40.50.300">
    <property type="entry name" value="P-loop containing nucleotide triphosphate hydrolases"/>
    <property type="match status" value="1"/>
</dbReference>
<keyword evidence="2" id="KW-0547">Nucleotide-binding</keyword>
<dbReference type="InterPro" id="IPR002182">
    <property type="entry name" value="NB-ARC"/>
</dbReference>
<gene>
    <name evidence="6" type="ORF">Fot_43715</name>
</gene>
<comment type="caution">
    <text evidence="6">The sequence shown here is derived from an EMBL/GenBank/DDBJ whole genome shotgun (WGS) entry which is preliminary data.</text>
</comment>
<dbReference type="InterPro" id="IPR027417">
    <property type="entry name" value="P-loop_NTPase"/>
</dbReference>
<evidence type="ECO:0000313" key="7">
    <source>
        <dbReference type="Proteomes" id="UP001604277"/>
    </source>
</evidence>
<evidence type="ECO:0000256" key="3">
    <source>
        <dbReference type="ARBA" id="ARBA00022821"/>
    </source>
</evidence>
<evidence type="ECO:0000256" key="1">
    <source>
        <dbReference type="ARBA" id="ARBA00008894"/>
    </source>
</evidence>
<dbReference type="SUPFAM" id="SSF52540">
    <property type="entry name" value="P-loop containing nucleoside triphosphate hydrolases"/>
    <property type="match status" value="1"/>
</dbReference>
<evidence type="ECO:0000256" key="2">
    <source>
        <dbReference type="ARBA" id="ARBA00022741"/>
    </source>
</evidence>
<dbReference type="PRINTS" id="PR00364">
    <property type="entry name" value="DISEASERSIST"/>
</dbReference>
<keyword evidence="7" id="KW-1185">Reference proteome</keyword>
<dbReference type="FunFam" id="3.40.50.300:FF:001091">
    <property type="entry name" value="Probable disease resistance protein At1g61300"/>
    <property type="match status" value="1"/>
</dbReference>
<dbReference type="PANTHER" id="PTHR36766">
    <property type="entry name" value="PLANT BROAD-SPECTRUM MILDEW RESISTANCE PROTEIN RPW8"/>
    <property type="match status" value="1"/>
</dbReference>
<name>A0ABD1R1F0_9LAMI</name>
<evidence type="ECO:0000313" key="6">
    <source>
        <dbReference type="EMBL" id="KAL2482271.1"/>
    </source>
</evidence>
<dbReference type="Pfam" id="PF00931">
    <property type="entry name" value="NB-ARC"/>
    <property type="match status" value="1"/>
</dbReference>
<dbReference type="EMBL" id="JBFOLJ010000013">
    <property type="protein sequence ID" value="KAL2482271.1"/>
    <property type="molecule type" value="Genomic_DNA"/>
</dbReference>
<reference evidence="7" key="1">
    <citation type="submission" date="2024-07" db="EMBL/GenBank/DDBJ databases">
        <title>Two chromosome-level genome assemblies of Korean endemic species Abeliophyllum distichum and Forsythia ovata (Oleaceae).</title>
        <authorList>
            <person name="Jang H."/>
        </authorList>
    </citation>
    <scope>NUCLEOTIDE SEQUENCE [LARGE SCALE GENOMIC DNA]</scope>
</reference>
<protein>
    <submittedName>
        <fullName evidence="6">Late blight resistance protein-like protein R1B-16</fullName>
    </submittedName>
</protein>
<dbReference type="GO" id="GO:0005524">
    <property type="term" value="F:ATP binding"/>
    <property type="evidence" value="ECO:0007669"/>
    <property type="project" value="UniProtKB-KW"/>
</dbReference>
<proteinExistence type="inferred from homology"/>
<evidence type="ECO:0000259" key="5">
    <source>
        <dbReference type="Pfam" id="PF00931"/>
    </source>
</evidence>
<dbReference type="GO" id="GO:0006952">
    <property type="term" value="P:defense response"/>
    <property type="evidence" value="ECO:0007669"/>
    <property type="project" value="UniProtKB-KW"/>
</dbReference>
<comment type="similarity">
    <text evidence="1">Belongs to the disease resistance NB-LRR family.</text>
</comment>
<dbReference type="Gene3D" id="1.20.5.4130">
    <property type="match status" value="1"/>
</dbReference>
<evidence type="ECO:0000256" key="4">
    <source>
        <dbReference type="ARBA" id="ARBA00022840"/>
    </source>
</evidence>
<organism evidence="6 7">
    <name type="scientific">Forsythia ovata</name>
    <dbReference type="NCBI Taxonomy" id="205694"/>
    <lineage>
        <taxon>Eukaryota</taxon>
        <taxon>Viridiplantae</taxon>
        <taxon>Streptophyta</taxon>
        <taxon>Embryophyta</taxon>
        <taxon>Tracheophyta</taxon>
        <taxon>Spermatophyta</taxon>
        <taxon>Magnoliopsida</taxon>
        <taxon>eudicotyledons</taxon>
        <taxon>Gunneridae</taxon>
        <taxon>Pentapetalae</taxon>
        <taxon>asterids</taxon>
        <taxon>lamiids</taxon>
        <taxon>Lamiales</taxon>
        <taxon>Oleaceae</taxon>
        <taxon>Forsythieae</taxon>
        <taxon>Forsythia</taxon>
    </lineage>
</organism>
<dbReference type="PANTHER" id="PTHR36766:SF44">
    <property type="entry name" value="NBS-CODING RESISTANCE GENE ANALOG"/>
    <property type="match status" value="1"/>
</dbReference>
<dbReference type="AlphaFoldDB" id="A0ABD1R1F0"/>
<keyword evidence="4" id="KW-0067">ATP-binding</keyword>
<accession>A0ABD1R1F0</accession>
<keyword evidence="3" id="KW-0611">Plant defense</keyword>
<dbReference type="Proteomes" id="UP001604277">
    <property type="component" value="Unassembled WGS sequence"/>
</dbReference>